<comment type="caution">
    <text evidence="1">The sequence shown here is derived from an EMBL/GenBank/DDBJ whole genome shotgun (WGS) entry which is preliminary data.</text>
</comment>
<organism evidence="1 2">
    <name type="scientific">Gigaspora margarita</name>
    <dbReference type="NCBI Taxonomy" id="4874"/>
    <lineage>
        <taxon>Eukaryota</taxon>
        <taxon>Fungi</taxon>
        <taxon>Fungi incertae sedis</taxon>
        <taxon>Mucoromycota</taxon>
        <taxon>Glomeromycotina</taxon>
        <taxon>Glomeromycetes</taxon>
        <taxon>Diversisporales</taxon>
        <taxon>Gigasporaceae</taxon>
        <taxon>Gigaspora</taxon>
    </lineage>
</organism>
<proteinExistence type="predicted"/>
<dbReference type="EMBL" id="CAJVQB010063174">
    <property type="protein sequence ID" value="CAG8840562.1"/>
    <property type="molecule type" value="Genomic_DNA"/>
</dbReference>
<reference evidence="1 2" key="1">
    <citation type="submission" date="2021-06" db="EMBL/GenBank/DDBJ databases">
        <authorList>
            <person name="Kallberg Y."/>
            <person name="Tangrot J."/>
            <person name="Rosling A."/>
        </authorList>
    </citation>
    <scope>NUCLEOTIDE SEQUENCE [LARGE SCALE GENOMIC DNA]</scope>
    <source>
        <strain evidence="1 2">120-4 pot B 10/14</strain>
    </source>
</reference>
<name>A0ABN7WTV5_GIGMA</name>
<evidence type="ECO:0000313" key="2">
    <source>
        <dbReference type="Proteomes" id="UP000789901"/>
    </source>
</evidence>
<accession>A0ABN7WTV5</accession>
<evidence type="ECO:0000313" key="1">
    <source>
        <dbReference type="EMBL" id="CAG8840562.1"/>
    </source>
</evidence>
<feature type="non-terminal residue" evidence="1">
    <location>
        <position position="161"/>
    </location>
</feature>
<dbReference type="Proteomes" id="UP000789901">
    <property type="component" value="Unassembled WGS sequence"/>
</dbReference>
<protein>
    <submittedName>
        <fullName evidence="1">10721_t:CDS:1</fullName>
    </submittedName>
</protein>
<sequence length="161" mass="18430">YKLNNHRTTLENFKNLFGKTNTKILDELKNVQPFVLQEDIEEQHQNTAGKEEPEQSTLLPELAKRKLGESFSKKLALTISETGVLDYGNCELMDIINLFIEIFVQENTVDIQLKLEEKIVKIKQLVKSEQGIELSIPQEKSLTSKESNVIKDKEVLQESGK</sequence>
<gene>
    <name evidence="1" type="ORF">GMARGA_LOCUS34968</name>
</gene>
<feature type="non-terminal residue" evidence="1">
    <location>
        <position position="1"/>
    </location>
</feature>
<keyword evidence="2" id="KW-1185">Reference proteome</keyword>